<feature type="region of interest" description="Disordered" evidence="1">
    <location>
        <begin position="251"/>
        <end position="293"/>
    </location>
</feature>
<proteinExistence type="predicted"/>
<feature type="compositionally biased region" description="Polar residues" evidence="1">
    <location>
        <begin position="170"/>
        <end position="179"/>
    </location>
</feature>
<sequence length="293" mass="31261">MSSIVVCPPPSIFERNRENTSLLSIVCRQRSFKKNTYISAFFDIQTRLELTRDVLPTFASDCGEYYFGVKSKRIHVGNQRLCVQSACPRLWGSALRLETLGIRVPSSVWGDGASDSGDCRAASKTWGGIRVPLYSGDHIKTLGLTSRLGIQDSGDQSAKTREGTRAPTGRDQSACQIHASSPGDPVPASGDLSASRLGTQRPGTGDQSAQDLGIQSTHTLGDLELHSGDQSDSALLGICEHSLPGDLECPCHRGPRETGDPECPKSGDGAKFPGDPECLKSLGGSRVPQDSGF</sequence>
<feature type="compositionally biased region" description="Basic and acidic residues" evidence="1">
    <location>
        <begin position="251"/>
        <end position="265"/>
    </location>
</feature>
<dbReference type="AlphaFoldDB" id="A0A4Y2TNR5"/>
<name>A0A4Y2TNR5_ARAVE</name>
<evidence type="ECO:0000313" key="3">
    <source>
        <dbReference type="Proteomes" id="UP000499080"/>
    </source>
</evidence>
<reference evidence="2 3" key="1">
    <citation type="journal article" date="2019" name="Sci. Rep.">
        <title>Orb-weaving spider Araneus ventricosus genome elucidates the spidroin gene catalogue.</title>
        <authorList>
            <person name="Kono N."/>
            <person name="Nakamura H."/>
            <person name="Ohtoshi R."/>
            <person name="Moran D.A.P."/>
            <person name="Shinohara A."/>
            <person name="Yoshida Y."/>
            <person name="Fujiwara M."/>
            <person name="Mori M."/>
            <person name="Tomita M."/>
            <person name="Arakawa K."/>
        </authorList>
    </citation>
    <scope>NUCLEOTIDE SEQUENCE [LARGE SCALE GENOMIC DNA]</scope>
</reference>
<comment type="caution">
    <text evidence="2">The sequence shown here is derived from an EMBL/GenBank/DDBJ whole genome shotgun (WGS) entry which is preliminary data.</text>
</comment>
<dbReference type="Proteomes" id="UP000499080">
    <property type="component" value="Unassembled WGS sequence"/>
</dbReference>
<keyword evidence="3" id="KW-1185">Reference proteome</keyword>
<evidence type="ECO:0000256" key="1">
    <source>
        <dbReference type="SAM" id="MobiDB-lite"/>
    </source>
</evidence>
<organism evidence="2 3">
    <name type="scientific">Araneus ventricosus</name>
    <name type="common">Orbweaver spider</name>
    <name type="synonym">Epeira ventricosa</name>
    <dbReference type="NCBI Taxonomy" id="182803"/>
    <lineage>
        <taxon>Eukaryota</taxon>
        <taxon>Metazoa</taxon>
        <taxon>Ecdysozoa</taxon>
        <taxon>Arthropoda</taxon>
        <taxon>Chelicerata</taxon>
        <taxon>Arachnida</taxon>
        <taxon>Araneae</taxon>
        <taxon>Araneomorphae</taxon>
        <taxon>Entelegynae</taxon>
        <taxon>Araneoidea</taxon>
        <taxon>Araneidae</taxon>
        <taxon>Araneus</taxon>
    </lineage>
</organism>
<feature type="region of interest" description="Disordered" evidence="1">
    <location>
        <begin position="150"/>
        <end position="211"/>
    </location>
</feature>
<dbReference type="EMBL" id="BGPR01030052">
    <property type="protein sequence ID" value="GBO02285.1"/>
    <property type="molecule type" value="Genomic_DNA"/>
</dbReference>
<feature type="compositionally biased region" description="Polar residues" evidence="1">
    <location>
        <begin position="196"/>
        <end position="211"/>
    </location>
</feature>
<gene>
    <name evidence="2" type="ORF">AVEN_187302_1</name>
</gene>
<evidence type="ECO:0000313" key="2">
    <source>
        <dbReference type="EMBL" id="GBO02285.1"/>
    </source>
</evidence>
<accession>A0A4Y2TNR5</accession>
<protein>
    <submittedName>
        <fullName evidence="2">Uncharacterized protein</fullName>
    </submittedName>
</protein>